<organism evidence="1">
    <name type="scientific">bioreactor metagenome</name>
    <dbReference type="NCBI Taxonomy" id="1076179"/>
    <lineage>
        <taxon>unclassified sequences</taxon>
        <taxon>metagenomes</taxon>
        <taxon>ecological metagenomes</taxon>
    </lineage>
</organism>
<name>A0A644Z5L7_9ZZZZ</name>
<dbReference type="EMBL" id="VSSQ01007436">
    <property type="protein sequence ID" value="MPM35917.1"/>
    <property type="molecule type" value="Genomic_DNA"/>
</dbReference>
<accession>A0A644Z5L7</accession>
<comment type="caution">
    <text evidence="1">The sequence shown here is derived from an EMBL/GenBank/DDBJ whole genome shotgun (WGS) entry which is preliminary data.</text>
</comment>
<proteinExistence type="predicted"/>
<reference evidence="1" key="1">
    <citation type="submission" date="2019-08" db="EMBL/GenBank/DDBJ databases">
        <authorList>
            <person name="Kucharzyk K."/>
            <person name="Murdoch R.W."/>
            <person name="Higgins S."/>
            <person name="Loffler F."/>
        </authorList>
    </citation>
    <scope>NUCLEOTIDE SEQUENCE</scope>
</reference>
<protein>
    <submittedName>
        <fullName evidence="1">Uncharacterized protein</fullName>
    </submittedName>
</protein>
<gene>
    <name evidence="1" type="ORF">SDC9_82511</name>
</gene>
<dbReference type="AlphaFoldDB" id="A0A644Z5L7"/>
<sequence length="147" mass="15021">MAILPEAIVYIAEGAIVRVQILAHAGAQEPSPCLGVRCGGLVTPGDEIEHRVRVVHRDVDIRHVVQVVGRNQHRGGGNEHGGANVIILRRIGDGSTNGGVAEAVGGAMHLHARRLVGGGAQPILVRGFGAAHAGGDKVGGVQAGAVR</sequence>
<evidence type="ECO:0000313" key="1">
    <source>
        <dbReference type="EMBL" id="MPM35917.1"/>
    </source>
</evidence>